<name>B9YYW3_9NEIS</name>
<sequence precursor="true">MLKPRKAACLLMLLLAGGGCQSPSRLPAAQLQDLQPKAPEAQQIQRHEPNFLTRLQDFLSGSPLKPTP</sequence>
<accession>B9YYW3</accession>
<dbReference type="EMBL" id="ACIS01000001">
    <property type="protein sequence ID" value="EEG10316.1"/>
    <property type="molecule type" value="Genomic_DNA"/>
</dbReference>
<proteinExistence type="predicted"/>
<feature type="signal peptide" evidence="1">
    <location>
        <begin position="1"/>
        <end position="22"/>
    </location>
</feature>
<protein>
    <recommendedName>
        <fullName evidence="4">Lipoprotein</fullName>
    </recommendedName>
</protein>
<evidence type="ECO:0000256" key="1">
    <source>
        <dbReference type="SAM" id="SignalP"/>
    </source>
</evidence>
<dbReference type="AlphaFoldDB" id="B9YYW3"/>
<gene>
    <name evidence="2" type="ORF">FuraDRAFT_0298</name>
</gene>
<keyword evidence="1" id="KW-0732">Signal</keyword>
<dbReference type="PROSITE" id="PS51257">
    <property type="entry name" value="PROKAR_LIPOPROTEIN"/>
    <property type="match status" value="1"/>
</dbReference>
<evidence type="ECO:0008006" key="4">
    <source>
        <dbReference type="Google" id="ProtNLM"/>
    </source>
</evidence>
<feature type="chain" id="PRO_5002895089" description="Lipoprotein" evidence="1">
    <location>
        <begin position="23"/>
        <end position="68"/>
    </location>
</feature>
<evidence type="ECO:0000313" key="3">
    <source>
        <dbReference type="Proteomes" id="UP000003165"/>
    </source>
</evidence>
<dbReference type="Proteomes" id="UP000003165">
    <property type="component" value="Unassembled WGS sequence"/>
</dbReference>
<keyword evidence="3" id="KW-1185">Reference proteome</keyword>
<comment type="caution">
    <text evidence="2">The sequence shown here is derived from an EMBL/GenBank/DDBJ whole genome shotgun (WGS) entry which is preliminary data.</text>
</comment>
<evidence type="ECO:0000313" key="2">
    <source>
        <dbReference type="EMBL" id="EEG10316.1"/>
    </source>
</evidence>
<reference evidence="2 3" key="1">
    <citation type="submission" date="2009-02" db="EMBL/GenBank/DDBJ databases">
        <title>Sequencing of the draft genome and assembly of Lutiella nitroferrum 2002.</title>
        <authorList>
            <consortium name="US DOE Joint Genome Institute (JGI-PGF)"/>
            <person name="Lucas S."/>
            <person name="Copeland A."/>
            <person name="Lapidus A."/>
            <person name="Glavina del Rio T."/>
            <person name="Tice H."/>
            <person name="Bruce D."/>
            <person name="Goodwin L."/>
            <person name="Pitluck S."/>
            <person name="Larimer F."/>
            <person name="Land M.L."/>
            <person name="Hauser L."/>
            <person name="Coates J.D."/>
        </authorList>
    </citation>
    <scope>NUCLEOTIDE SEQUENCE [LARGE SCALE GENOMIC DNA]</scope>
    <source>
        <strain evidence="2 3">2002</strain>
    </source>
</reference>
<organism evidence="2 3">
    <name type="scientific">Pseudogulbenkiania ferrooxidans 2002</name>
    <dbReference type="NCBI Taxonomy" id="279714"/>
    <lineage>
        <taxon>Bacteria</taxon>
        <taxon>Pseudomonadati</taxon>
        <taxon>Pseudomonadota</taxon>
        <taxon>Betaproteobacteria</taxon>
        <taxon>Neisseriales</taxon>
        <taxon>Chromobacteriaceae</taxon>
        <taxon>Pseudogulbenkiania</taxon>
    </lineage>
</organism>